<protein>
    <recommendedName>
        <fullName evidence="5">Translational regulator CsrA</fullName>
    </recommendedName>
</protein>
<keyword evidence="5" id="KW-1005">Bacterial flagellum biogenesis</keyword>
<dbReference type="Gene3D" id="2.60.40.4380">
    <property type="entry name" value="Translational regulator CsrA"/>
    <property type="match status" value="1"/>
</dbReference>
<sequence length="83" mass="9183">MLILSRKKGQSIVINEEIEIFVIGIEGDQVKLGIEAPAKVKIYRKEVLDSIRESNKAAMANPSQLKAIKGFALEAVKKNEETT</sequence>
<dbReference type="EMBL" id="CP033433">
    <property type="protein sequence ID" value="AYQ74139.1"/>
    <property type="molecule type" value="Genomic_DNA"/>
</dbReference>
<dbReference type="GO" id="GO:0048027">
    <property type="term" value="F:mRNA 5'-UTR binding"/>
    <property type="evidence" value="ECO:0007669"/>
    <property type="project" value="UniProtKB-UniRule"/>
</dbReference>
<dbReference type="Pfam" id="PF02599">
    <property type="entry name" value="CsrA"/>
    <property type="match status" value="1"/>
</dbReference>
<evidence type="ECO:0000313" key="7">
    <source>
        <dbReference type="Proteomes" id="UP000269097"/>
    </source>
</evidence>
<dbReference type="PANTHER" id="PTHR34984">
    <property type="entry name" value="CARBON STORAGE REGULATOR"/>
    <property type="match status" value="1"/>
</dbReference>
<keyword evidence="2 5" id="KW-0678">Repressor</keyword>
<dbReference type="HAMAP" id="MF_00167">
    <property type="entry name" value="CsrA"/>
    <property type="match status" value="1"/>
</dbReference>
<dbReference type="RefSeq" id="WP_123042221.1">
    <property type="nucleotide sequence ID" value="NZ_CP033433.1"/>
</dbReference>
<dbReference type="GO" id="GO:0006109">
    <property type="term" value="P:regulation of carbohydrate metabolic process"/>
    <property type="evidence" value="ECO:0007669"/>
    <property type="project" value="InterPro"/>
</dbReference>
<gene>
    <name evidence="5 6" type="primary">csrA</name>
    <name evidence="6" type="ORF">EAV92_17155</name>
</gene>
<dbReference type="GO" id="GO:0044781">
    <property type="term" value="P:bacterial-type flagellum organization"/>
    <property type="evidence" value="ECO:0007669"/>
    <property type="project" value="UniProtKB-KW"/>
</dbReference>
<dbReference type="GO" id="GO:0005829">
    <property type="term" value="C:cytosol"/>
    <property type="evidence" value="ECO:0007669"/>
    <property type="project" value="TreeGrafter"/>
</dbReference>
<organism evidence="6 7">
    <name type="scientific">Cohnella candidum</name>
    <dbReference type="NCBI Taxonomy" id="2674991"/>
    <lineage>
        <taxon>Bacteria</taxon>
        <taxon>Bacillati</taxon>
        <taxon>Bacillota</taxon>
        <taxon>Bacilli</taxon>
        <taxon>Bacillales</taxon>
        <taxon>Paenibacillaceae</taxon>
        <taxon>Cohnella</taxon>
    </lineage>
</organism>
<dbReference type="NCBIfam" id="NF002469">
    <property type="entry name" value="PRK01712.1"/>
    <property type="match status" value="1"/>
</dbReference>
<dbReference type="FunFam" id="2.60.40.4380:FF:000002">
    <property type="entry name" value="Translational regulator CsrA"/>
    <property type="match status" value="1"/>
</dbReference>
<accession>A0A3G3K2Y8</accession>
<dbReference type="InterPro" id="IPR036107">
    <property type="entry name" value="CsrA_sf"/>
</dbReference>
<dbReference type="InterPro" id="IPR003751">
    <property type="entry name" value="CsrA"/>
</dbReference>
<proteinExistence type="inferred from homology"/>
<evidence type="ECO:0000256" key="4">
    <source>
        <dbReference type="ARBA" id="ARBA00022884"/>
    </source>
</evidence>
<comment type="subcellular location">
    <subcellularLocation>
        <location evidence="5">Cytoplasm</location>
    </subcellularLocation>
</comment>
<dbReference type="GO" id="GO:0045947">
    <property type="term" value="P:negative regulation of translational initiation"/>
    <property type="evidence" value="ECO:0007669"/>
    <property type="project" value="UniProtKB-UniRule"/>
</dbReference>
<dbReference type="Proteomes" id="UP000269097">
    <property type="component" value="Chromosome"/>
</dbReference>
<dbReference type="PANTHER" id="PTHR34984:SF1">
    <property type="entry name" value="CARBON STORAGE REGULATOR"/>
    <property type="match status" value="1"/>
</dbReference>
<evidence type="ECO:0000313" key="6">
    <source>
        <dbReference type="EMBL" id="AYQ74139.1"/>
    </source>
</evidence>
<comment type="function">
    <text evidence="5">A translational regulator that binds mRNA to regulate translation initiation and/or mRNA stability. Usually binds in the 5'-UTR at or near the Shine-Dalgarno sequence preventing ribosome-binding, thus repressing translation. Its main target seems to be the major flagellin gene, while its function is anatagonized by FliW.</text>
</comment>
<comment type="similarity">
    <text evidence="5">Belongs to the CsrA/RsmA family.</text>
</comment>
<evidence type="ECO:0000256" key="1">
    <source>
        <dbReference type="ARBA" id="ARBA00022490"/>
    </source>
</evidence>
<dbReference type="AlphaFoldDB" id="A0A3G3K2Y8"/>
<evidence type="ECO:0000256" key="2">
    <source>
        <dbReference type="ARBA" id="ARBA00022491"/>
    </source>
</evidence>
<dbReference type="GO" id="GO:1902208">
    <property type="term" value="P:regulation of bacterial-type flagellum assembly"/>
    <property type="evidence" value="ECO:0007669"/>
    <property type="project" value="UniProtKB-UniRule"/>
</dbReference>
<evidence type="ECO:0000256" key="3">
    <source>
        <dbReference type="ARBA" id="ARBA00022845"/>
    </source>
</evidence>
<evidence type="ECO:0000256" key="5">
    <source>
        <dbReference type="HAMAP-Rule" id="MF_00167"/>
    </source>
</evidence>
<name>A0A3G3K2Y8_9BACL</name>
<keyword evidence="3 5" id="KW-0810">Translation regulation</keyword>
<keyword evidence="4 5" id="KW-0694">RNA-binding</keyword>
<keyword evidence="1 5" id="KW-0963">Cytoplasm</keyword>
<reference evidence="6 7" key="1">
    <citation type="submission" date="2018-10" db="EMBL/GenBank/DDBJ databases">
        <title>Genome Sequence of Cohnella sp.</title>
        <authorList>
            <person name="Srinivasan S."/>
            <person name="Kim M.K."/>
        </authorList>
    </citation>
    <scope>NUCLEOTIDE SEQUENCE [LARGE SCALE GENOMIC DNA]</scope>
    <source>
        <strain evidence="6 7">18JY8-7</strain>
    </source>
</reference>
<dbReference type="KEGG" id="coh:EAV92_17155"/>
<dbReference type="NCBIfam" id="TIGR00202">
    <property type="entry name" value="csrA"/>
    <property type="match status" value="1"/>
</dbReference>
<dbReference type="GO" id="GO:0006402">
    <property type="term" value="P:mRNA catabolic process"/>
    <property type="evidence" value="ECO:0007669"/>
    <property type="project" value="InterPro"/>
</dbReference>
<dbReference type="SUPFAM" id="SSF117130">
    <property type="entry name" value="CsrA-like"/>
    <property type="match status" value="1"/>
</dbReference>
<keyword evidence="7" id="KW-1185">Reference proteome</keyword>
<comment type="subunit">
    <text evidence="5">Homodimer; the beta-strands of each monomer intercalate to form a hydrophobic core, while the alpha-helices form wings that extend away from the core.</text>
</comment>